<protein>
    <submittedName>
        <fullName evidence="2">Uncharacterized protein</fullName>
    </submittedName>
</protein>
<keyword evidence="3" id="KW-1185">Reference proteome</keyword>
<dbReference type="STRING" id="1137991.SAMN05660642_00652"/>
<dbReference type="RefSeq" id="WP_139176999.1">
    <property type="nucleotide sequence ID" value="NZ_FNHE01000001.1"/>
</dbReference>
<accession>A0A1G9LZ45</accession>
<organism evidence="2 3">
    <name type="scientific">Geodermatophilus siccatus</name>
    <dbReference type="NCBI Taxonomy" id="1137991"/>
    <lineage>
        <taxon>Bacteria</taxon>
        <taxon>Bacillati</taxon>
        <taxon>Actinomycetota</taxon>
        <taxon>Actinomycetes</taxon>
        <taxon>Geodermatophilales</taxon>
        <taxon>Geodermatophilaceae</taxon>
        <taxon>Geodermatophilus</taxon>
    </lineage>
</organism>
<dbReference type="AlphaFoldDB" id="A0A1G9LZ45"/>
<feature type="compositionally biased region" description="Pro residues" evidence="1">
    <location>
        <begin position="66"/>
        <end position="76"/>
    </location>
</feature>
<evidence type="ECO:0000313" key="2">
    <source>
        <dbReference type="EMBL" id="SDL67300.1"/>
    </source>
</evidence>
<name>A0A1G9LZ45_9ACTN</name>
<feature type="compositionally biased region" description="Pro residues" evidence="1">
    <location>
        <begin position="84"/>
        <end position="94"/>
    </location>
</feature>
<evidence type="ECO:0000313" key="3">
    <source>
        <dbReference type="Proteomes" id="UP000198680"/>
    </source>
</evidence>
<dbReference type="OrthoDB" id="3402808at2"/>
<evidence type="ECO:0000256" key="1">
    <source>
        <dbReference type="SAM" id="MobiDB-lite"/>
    </source>
</evidence>
<sequence>MTVTALGTVVALSTDAGPGDVLYGVKRGTERTQLVLAGDDGGVLSGDVPASDGGAPPTGSSADAPVPAPQPAPVPESPAVESPLPVPLPTPTVPVEPDAPLLDTPLPICIRPLVC</sequence>
<proteinExistence type="predicted"/>
<dbReference type="EMBL" id="FNHE01000001">
    <property type="protein sequence ID" value="SDL67300.1"/>
    <property type="molecule type" value="Genomic_DNA"/>
</dbReference>
<reference evidence="3" key="1">
    <citation type="submission" date="2016-10" db="EMBL/GenBank/DDBJ databases">
        <authorList>
            <person name="Varghese N."/>
            <person name="Submissions S."/>
        </authorList>
    </citation>
    <scope>NUCLEOTIDE SEQUENCE [LARGE SCALE GENOMIC DNA]</scope>
    <source>
        <strain evidence="3">DSM 45419</strain>
    </source>
</reference>
<gene>
    <name evidence="2" type="ORF">SAMN05660642_00652</name>
</gene>
<feature type="region of interest" description="Disordered" evidence="1">
    <location>
        <begin position="38"/>
        <end position="101"/>
    </location>
</feature>
<dbReference type="Proteomes" id="UP000198680">
    <property type="component" value="Unassembled WGS sequence"/>
</dbReference>